<evidence type="ECO:0000313" key="6">
    <source>
        <dbReference type="Proteomes" id="UP000199341"/>
    </source>
</evidence>
<dbReference type="InterPro" id="IPR029063">
    <property type="entry name" value="SAM-dependent_MTases_sf"/>
</dbReference>
<reference evidence="5 6" key="1">
    <citation type="submission" date="2016-10" db="EMBL/GenBank/DDBJ databases">
        <authorList>
            <person name="de Groot N.N."/>
        </authorList>
    </citation>
    <scope>NUCLEOTIDE SEQUENCE [LARGE SCALE GENOMIC DNA]</scope>
    <source>
        <strain evidence="5 6">CGMCC 4.2022</strain>
    </source>
</reference>
<dbReference type="Proteomes" id="UP000199341">
    <property type="component" value="Unassembled WGS sequence"/>
</dbReference>
<evidence type="ECO:0000256" key="2">
    <source>
        <dbReference type="ARBA" id="ARBA00022603"/>
    </source>
</evidence>
<evidence type="ECO:0000256" key="3">
    <source>
        <dbReference type="ARBA" id="ARBA00022679"/>
    </source>
</evidence>
<dbReference type="OrthoDB" id="9797252at2"/>
<dbReference type="STRING" id="310781.SAMN05216259_105454"/>
<keyword evidence="6" id="KW-1185">Reference proteome</keyword>
<protein>
    <submittedName>
        <fullName evidence="5">Methyltransferase, FkbM family</fullName>
    </submittedName>
</protein>
<dbReference type="GO" id="GO:0000179">
    <property type="term" value="F:rRNA (adenine-N6,N6-)-dimethyltransferase activity"/>
    <property type="evidence" value="ECO:0007669"/>
    <property type="project" value="InterPro"/>
</dbReference>
<dbReference type="InterPro" id="IPR013216">
    <property type="entry name" value="Methyltransf_11"/>
</dbReference>
<dbReference type="SUPFAM" id="SSF53335">
    <property type="entry name" value="S-adenosyl-L-methionine-dependent methyltransferases"/>
    <property type="match status" value="1"/>
</dbReference>
<dbReference type="InterPro" id="IPR051052">
    <property type="entry name" value="Diverse_substrate_MTase"/>
</dbReference>
<keyword evidence="2 5" id="KW-0489">Methyltransferase</keyword>
<dbReference type="CDD" id="cd02440">
    <property type="entry name" value="AdoMet_MTases"/>
    <property type="match status" value="1"/>
</dbReference>
<comment type="similarity">
    <text evidence="1">Belongs to the methyltransferase superfamily.</text>
</comment>
<name>A0A1H0E392_9ACTN</name>
<dbReference type="PANTHER" id="PTHR44942:SF4">
    <property type="entry name" value="METHYLTRANSFERASE TYPE 11 DOMAIN-CONTAINING PROTEIN"/>
    <property type="match status" value="1"/>
</dbReference>
<dbReference type="PANTHER" id="PTHR44942">
    <property type="entry name" value="METHYLTRANSF_11 DOMAIN-CONTAINING PROTEIN"/>
    <property type="match status" value="1"/>
</dbReference>
<proteinExistence type="inferred from homology"/>
<dbReference type="Pfam" id="PF08241">
    <property type="entry name" value="Methyltransf_11"/>
    <property type="match status" value="1"/>
</dbReference>
<sequence length="269" mass="29276">MDPDAFKALDSEQLAAEIARRASSFGAAATAYAEHRPDYPVNAVRWALEPAREAGLARGDGTLDVLDLGAGTGKLSAVTARLGHRVTAVEPDADMLAQLRRELPEVAAHQGGAEQIPLPDGSVDAVVVGQALHWFDQSRALPEIVRVLRPGGVLGALWNSDDDRVAWVAGLDEVARSRATFIDWDPSRGIRAHPGLAPMEHAWFPHHQTRTADSLIETIATHSHALTMEPKERAEYVERVRAYLRSRPETAEGSFDLPLITLVERSARV</sequence>
<dbReference type="AlphaFoldDB" id="A0A1H0E392"/>
<dbReference type="EMBL" id="FNIE01000005">
    <property type="protein sequence ID" value="SDN76830.1"/>
    <property type="molecule type" value="Genomic_DNA"/>
</dbReference>
<organism evidence="5 6">
    <name type="scientific">Actinacidiphila guanduensis</name>
    <dbReference type="NCBI Taxonomy" id="310781"/>
    <lineage>
        <taxon>Bacteria</taxon>
        <taxon>Bacillati</taxon>
        <taxon>Actinomycetota</taxon>
        <taxon>Actinomycetes</taxon>
        <taxon>Kitasatosporales</taxon>
        <taxon>Streptomycetaceae</taxon>
        <taxon>Actinacidiphila</taxon>
    </lineage>
</organism>
<dbReference type="RefSeq" id="WP_093784702.1">
    <property type="nucleotide sequence ID" value="NZ_FNIE01000005.1"/>
</dbReference>
<evidence type="ECO:0000259" key="4">
    <source>
        <dbReference type="Pfam" id="PF08241"/>
    </source>
</evidence>
<dbReference type="Gene3D" id="3.40.50.150">
    <property type="entry name" value="Vaccinia Virus protein VP39"/>
    <property type="match status" value="1"/>
</dbReference>
<feature type="domain" description="Methyltransferase type 11" evidence="4">
    <location>
        <begin position="66"/>
        <end position="154"/>
    </location>
</feature>
<evidence type="ECO:0000313" key="5">
    <source>
        <dbReference type="EMBL" id="SDN76830.1"/>
    </source>
</evidence>
<evidence type="ECO:0000256" key="1">
    <source>
        <dbReference type="ARBA" id="ARBA00008361"/>
    </source>
</evidence>
<accession>A0A1H0E392</accession>
<keyword evidence="3 5" id="KW-0808">Transferase</keyword>
<gene>
    <name evidence="5" type="ORF">SAMN05216259_105454</name>
</gene>
<dbReference type="PROSITE" id="PS01131">
    <property type="entry name" value="RRNA_A_DIMETH"/>
    <property type="match status" value="1"/>
</dbReference>
<dbReference type="InterPro" id="IPR020596">
    <property type="entry name" value="rRNA_Ade_Mease_Trfase_CS"/>
</dbReference>